<name>A0A7Y9AUE8_9ACTN</name>
<evidence type="ECO:0000313" key="2">
    <source>
        <dbReference type="Proteomes" id="UP000521922"/>
    </source>
</evidence>
<dbReference type="Proteomes" id="UP000521922">
    <property type="component" value="Unassembled WGS sequence"/>
</dbReference>
<reference evidence="1 2" key="1">
    <citation type="submission" date="2020-07" db="EMBL/GenBank/DDBJ databases">
        <title>Sequencing the genomes of 1000 actinobacteria strains.</title>
        <authorList>
            <person name="Klenk H.-P."/>
        </authorList>
    </citation>
    <scope>NUCLEOTIDE SEQUENCE [LARGE SCALE GENOMIC DNA]</scope>
    <source>
        <strain evidence="1 2">DSM 7487</strain>
    </source>
</reference>
<comment type="caution">
    <text evidence="1">The sequence shown here is derived from an EMBL/GenBank/DDBJ whole genome shotgun (WGS) entry which is preliminary data.</text>
</comment>
<keyword evidence="2" id="KW-1185">Reference proteome</keyword>
<dbReference type="EMBL" id="JACCBB010000001">
    <property type="protein sequence ID" value="NYD21608.1"/>
    <property type="molecule type" value="Genomic_DNA"/>
</dbReference>
<organism evidence="1 2">
    <name type="scientific">Kineococcus aurantiacus</name>
    <dbReference type="NCBI Taxonomy" id="37633"/>
    <lineage>
        <taxon>Bacteria</taxon>
        <taxon>Bacillati</taxon>
        <taxon>Actinomycetota</taxon>
        <taxon>Actinomycetes</taxon>
        <taxon>Kineosporiales</taxon>
        <taxon>Kineosporiaceae</taxon>
        <taxon>Kineococcus</taxon>
    </lineage>
</organism>
<dbReference type="SUPFAM" id="SSF50475">
    <property type="entry name" value="FMN-binding split barrel"/>
    <property type="match status" value="1"/>
</dbReference>
<dbReference type="RefSeq" id="WP_179750022.1">
    <property type="nucleotide sequence ID" value="NZ_BAAAGN010000005.1"/>
</dbReference>
<proteinExistence type="predicted"/>
<protein>
    <submittedName>
        <fullName evidence="1">Nitroimidazol reductase NimA-like FMN-containing flavoprotein (Pyridoxamine 5'-phosphate oxidase superfamily)</fullName>
    </submittedName>
</protein>
<dbReference type="InterPro" id="IPR012349">
    <property type="entry name" value="Split_barrel_FMN-bd"/>
</dbReference>
<evidence type="ECO:0000313" key="1">
    <source>
        <dbReference type="EMBL" id="NYD21608.1"/>
    </source>
</evidence>
<gene>
    <name evidence="1" type="ORF">BJ968_001148</name>
</gene>
<accession>A0A7Y9AUE8</accession>
<dbReference type="InterPro" id="IPR024747">
    <property type="entry name" value="Pyridox_Oxase-rel"/>
</dbReference>
<sequence>MSAPGPQRLDPARCRGLLGERGVGRVVFTQDALPAVATLNYAVAGGALHFRTAAGTAVARCVGDAVVAFNVDAEGTDGPGAGWSVTVTGRCRREEPGEDVRRALDVWAPGPREEFFAVDLALLEGFALDGGRAARDARTRPGGAVPPVG</sequence>
<dbReference type="Pfam" id="PF12900">
    <property type="entry name" value="Pyridox_ox_2"/>
    <property type="match status" value="1"/>
</dbReference>
<dbReference type="Gene3D" id="2.30.110.10">
    <property type="entry name" value="Electron Transport, Fmn-binding Protein, Chain A"/>
    <property type="match status" value="1"/>
</dbReference>
<dbReference type="AlphaFoldDB" id="A0A7Y9AUE8"/>